<evidence type="ECO:0000313" key="1">
    <source>
        <dbReference type="EMBL" id="AEK62769.1"/>
    </source>
</evidence>
<reference evidence="1 2" key="1">
    <citation type="journal article" date="2004" name="Environ. Microbiol.">
        <title>Phylogeny-function analysis of (meta)genomic libraries: screening for expression of ribosomal RNA genes by large-insert library fluorescent in situ hybridization (LIL-FISH).</title>
        <authorList>
            <person name="Leveau J.H."/>
            <person name="Gerards S."/>
            <person name="de Boer W."/>
            <person name="van Veen J.A."/>
        </authorList>
    </citation>
    <scope>NUCLEOTIDE SEQUENCE [LARGE SCALE GENOMIC DNA]</scope>
    <source>
        <strain evidence="1 2">Ter331</strain>
    </source>
</reference>
<gene>
    <name evidence="1" type="ordered locus">CFU_2943</name>
</gene>
<reference evidence="1 2" key="4">
    <citation type="journal article" date="2010" name="Environ. Microbiol.">
        <title>The bacterial genus Collimonas: mycophagy, weathering and other adaptive solutions to life in oligotrophic soil environments.</title>
        <authorList>
            <person name="Leveau J.H."/>
            <person name="Uroz S."/>
            <person name="de Boer W."/>
        </authorList>
    </citation>
    <scope>NUCLEOTIDE SEQUENCE [LARGE SCALE GENOMIC DNA]</scope>
    <source>
        <strain evidence="1 2">Ter331</strain>
    </source>
</reference>
<dbReference type="EMBL" id="CP002745">
    <property type="protein sequence ID" value="AEK62769.1"/>
    <property type="molecule type" value="Genomic_DNA"/>
</dbReference>
<dbReference type="AlphaFoldDB" id="G0ACH4"/>
<keyword evidence="2" id="KW-1185">Reference proteome</keyword>
<protein>
    <submittedName>
        <fullName evidence="1">Uncharacterized protein</fullName>
    </submittedName>
</protein>
<organism evidence="1 2">
    <name type="scientific">Collimonas fungivorans (strain Ter331)</name>
    <dbReference type="NCBI Taxonomy" id="1005048"/>
    <lineage>
        <taxon>Bacteria</taxon>
        <taxon>Pseudomonadati</taxon>
        <taxon>Pseudomonadota</taxon>
        <taxon>Betaproteobacteria</taxon>
        <taxon>Burkholderiales</taxon>
        <taxon>Oxalobacteraceae</taxon>
        <taxon>Collimonas</taxon>
    </lineage>
</organism>
<reference evidence="1 2" key="5">
    <citation type="journal article" date="2011" name="ISME J.">
        <title>Dual transcriptional profiling of a bacterial/fungal confrontation: Collimonas fungivorans versus Aspergillus niger.</title>
        <authorList>
            <person name="Mela F."/>
            <person name="Fritsche K."/>
            <person name="de Boer W."/>
            <person name="van Veen J.A."/>
            <person name="de Graaff L.H."/>
            <person name="van den Berg M."/>
            <person name="Leveau J.H."/>
        </authorList>
    </citation>
    <scope>NUCLEOTIDE SEQUENCE [LARGE SCALE GENOMIC DNA]</scope>
    <source>
        <strain evidence="1 2">Ter331</strain>
    </source>
</reference>
<reference evidence="2" key="6">
    <citation type="submission" date="2011-05" db="EMBL/GenBank/DDBJ databases">
        <title>Complete sequence of Collimonas fungivorans Ter331.</title>
        <authorList>
            <person name="Leveau J.H."/>
        </authorList>
    </citation>
    <scope>NUCLEOTIDE SEQUENCE [LARGE SCALE GENOMIC DNA]</scope>
    <source>
        <strain evidence="2">Ter331</strain>
    </source>
</reference>
<reference evidence="1 2" key="2">
    <citation type="journal article" date="2006" name="J. Microbiol. Methods">
        <title>Genomic flank-sequencing of plasposon insertion sites for rapid identification of functional genes.</title>
        <authorList>
            <person name="Leveau J.H."/>
            <person name="Gerards S."/>
            <person name="Fritsche K."/>
            <person name="Zondag G."/>
            <person name="van Veen J.A."/>
        </authorList>
    </citation>
    <scope>NUCLEOTIDE SEQUENCE [LARGE SCALE GENOMIC DNA]</scope>
    <source>
        <strain evidence="1 2">Ter331</strain>
    </source>
</reference>
<evidence type="ECO:0000313" key="2">
    <source>
        <dbReference type="Proteomes" id="UP000008392"/>
    </source>
</evidence>
<reference evidence="1 2" key="3">
    <citation type="journal article" date="2008" name="FEMS Microbiol. Ecol.">
        <title>Identification and characterization of genes underlying chitinolysis in Collimonas fungivorans Ter331.</title>
        <authorList>
            <person name="Fritsche K."/>
            <person name="de Boer W."/>
            <person name="Gerards S."/>
            <person name="van den Berg M."/>
            <person name="van Veen J.A."/>
            <person name="Leveau J.H."/>
        </authorList>
    </citation>
    <scope>NUCLEOTIDE SEQUENCE [LARGE SCALE GENOMIC DNA]</scope>
    <source>
        <strain evidence="1 2">Ter331</strain>
    </source>
</reference>
<sequence>MGLGRTRHRALGSFAVMLRRGSSRSACLLSAAVIAVATLSGCNSIGGFAGAAAGVASGAVTSNPAVGYAIGIGVQAATDATTKYVFRNWQKAEQDEIAAIVGQLDVGQARNWAIVHQIAYGNEHGEVRVTRLIDTPLALCKEVLLSVDSGEGAQQKRAWYTGSACRSDDVWKWAVAEPAVERWGSLQ</sequence>
<name>G0ACH4_COLFT</name>
<dbReference type="Proteomes" id="UP000008392">
    <property type="component" value="Chromosome"/>
</dbReference>
<dbReference type="eggNOG" id="ENOG5032V8U">
    <property type="taxonomic scope" value="Bacteria"/>
</dbReference>
<dbReference type="STRING" id="1005048.CFU_2943"/>
<dbReference type="KEGG" id="cfu:CFU_2943"/>
<accession>G0ACH4</accession>
<proteinExistence type="predicted"/>
<dbReference type="HOGENOM" id="CLU_107479_0_0_4"/>